<reference evidence="2 3" key="1">
    <citation type="journal article" date="2013" name="Genome Announc.">
        <title>Draft Genome Sequence of Streptomyces viridochromogenes Strain Tu57, Producer of Avilamycin.</title>
        <authorList>
            <person name="Gruning B.A."/>
            <person name="Erxleben A."/>
            <person name="Hahnlein A."/>
            <person name="Gunther S."/>
        </authorList>
    </citation>
    <scope>NUCLEOTIDE SEQUENCE [LARGE SCALE GENOMIC DNA]</scope>
    <source>
        <strain evidence="2 3">Tue57</strain>
    </source>
</reference>
<evidence type="ECO:0000313" key="2">
    <source>
        <dbReference type="EMBL" id="ELS52836.1"/>
    </source>
</evidence>
<keyword evidence="1" id="KW-1133">Transmembrane helix</keyword>
<sequence length="30" mass="3116">MGLGPHGRAIVLLGGSMVAVYVRTYAGRGR</sequence>
<keyword evidence="1" id="KW-0472">Membrane</keyword>
<dbReference type="EMBL" id="AMLP01000193">
    <property type="protein sequence ID" value="ELS52836.1"/>
    <property type="molecule type" value="Genomic_DNA"/>
</dbReference>
<evidence type="ECO:0000313" key="3">
    <source>
        <dbReference type="Proteomes" id="UP000011205"/>
    </source>
</evidence>
<evidence type="ECO:0000256" key="1">
    <source>
        <dbReference type="SAM" id="Phobius"/>
    </source>
</evidence>
<protein>
    <submittedName>
        <fullName evidence="2">Uncharacterized protein</fullName>
    </submittedName>
</protein>
<feature type="transmembrane region" description="Helical" evidence="1">
    <location>
        <begin position="6"/>
        <end position="26"/>
    </location>
</feature>
<dbReference type="Proteomes" id="UP000011205">
    <property type="component" value="Unassembled WGS sequence"/>
</dbReference>
<comment type="caution">
    <text evidence="2">The sequence shown here is derived from an EMBL/GenBank/DDBJ whole genome shotgun (WGS) entry which is preliminary data.</text>
</comment>
<organism evidence="2 3">
    <name type="scientific">Streptomyces viridochromogenes Tue57</name>
    <dbReference type="NCBI Taxonomy" id="1160705"/>
    <lineage>
        <taxon>Bacteria</taxon>
        <taxon>Bacillati</taxon>
        <taxon>Actinomycetota</taxon>
        <taxon>Actinomycetes</taxon>
        <taxon>Kitasatosporales</taxon>
        <taxon>Streptomycetaceae</taxon>
        <taxon>Streptomyces</taxon>
    </lineage>
</organism>
<name>L8P5K2_STRVR</name>
<proteinExistence type="predicted"/>
<keyword evidence="1" id="KW-0812">Transmembrane</keyword>
<dbReference type="AlphaFoldDB" id="L8P5K2"/>
<gene>
    <name evidence="2" type="ORF">STVIR_6209</name>
</gene>
<accession>L8P5K2</accession>